<gene>
    <name evidence="8" type="ORF">GCM10007173_03090</name>
</gene>
<feature type="transmembrane region" description="Helical" evidence="6">
    <location>
        <begin position="234"/>
        <end position="258"/>
    </location>
</feature>
<sequence>MSKSPAAEPRQLPDSALRFVGFLAFFDRYATPPMFVALSLSTALSLSQAVELVAGYSLLYALGQPLWGLLSDRFGRLTVLRWALFGAILGAIASTLFTSYFALLIARSLTGLMFGALYPTLLTLLGDTRVGMAKARGLSDLQIFSSLGTTLATLVAGAIATSLDWRLVFLLPAAGAAAALLSLRQVQEPQREHTTMNFKAAFGRENLLLYAVVFLEGGLLMGFLTYIVPALQSVGMGIWLSGVLGCGFAVGVILGARFMRLLVPRFSRTWLIGIGGVILILSFAPSAVLPSAGSYTVTAFLIGAANAIMHSSMQGWATEVAPQARATTVSFFVFALFFGASVATYLTADLAEQGKFSQIFTIGFWLSILLVAVATWLHAHWYSKRSN</sequence>
<dbReference type="GeneID" id="303302724"/>
<feature type="domain" description="Major facilitator superfamily (MFS) profile" evidence="7">
    <location>
        <begin position="13"/>
        <end position="386"/>
    </location>
</feature>
<accession>A0ABQ2DAK4</accession>
<evidence type="ECO:0000256" key="3">
    <source>
        <dbReference type="ARBA" id="ARBA00022692"/>
    </source>
</evidence>
<feature type="transmembrane region" description="Helical" evidence="6">
    <location>
        <begin position="329"/>
        <end position="347"/>
    </location>
</feature>
<evidence type="ECO:0000313" key="8">
    <source>
        <dbReference type="EMBL" id="GGJ47814.1"/>
    </source>
</evidence>
<keyword evidence="2" id="KW-1003">Cell membrane</keyword>
<reference evidence="9" key="1">
    <citation type="journal article" date="2019" name="Int. J. Syst. Evol. Microbiol.">
        <title>The Global Catalogue of Microorganisms (GCM) 10K type strain sequencing project: providing services to taxonomists for standard genome sequencing and annotation.</title>
        <authorList>
            <consortium name="The Broad Institute Genomics Platform"/>
            <consortium name="The Broad Institute Genome Sequencing Center for Infectious Disease"/>
            <person name="Wu L."/>
            <person name="Ma J."/>
        </authorList>
    </citation>
    <scope>NUCLEOTIDE SEQUENCE [LARGE SCALE GENOMIC DNA]</scope>
    <source>
        <strain evidence="9">CGMCC 1.3685</strain>
    </source>
</reference>
<keyword evidence="4 6" id="KW-1133">Transmembrane helix</keyword>
<dbReference type="PANTHER" id="PTHR43124">
    <property type="entry name" value="PURINE EFFLUX PUMP PBUE"/>
    <property type="match status" value="1"/>
</dbReference>
<evidence type="ECO:0000256" key="5">
    <source>
        <dbReference type="ARBA" id="ARBA00023136"/>
    </source>
</evidence>
<feature type="transmembrane region" description="Helical" evidence="6">
    <location>
        <begin position="82"/>
        <end position="103"/>
    </location>
</feature>
<feature type="transmembrane region" description="Helical" evidence="6">
    <location>
        <begin position="109"/>
        <end position="126"/>
    </location>
</feature>
<dbReference type="InterPro" id="IPR036259">
    <property type="entry name" value="MFS_trans_sf"/>
</dbReference>
<dbReference type="EMBL" id="BMKX01000001">
    <property type="protein sequence ID" value="GGJ47814.1"/>
    <property type="molecule type" value="Genomic_DNA"/>
</dbReference>
<proteinExistence type="predicted"/>
<comment type="subcellular location">
    <subcellularLocation>
        <location evidence="1">Cell membrane</location>
        <topology evidence="1">Multi-pass membrane protein</topology>
    </subcellularLocation>
</comment>
<dbReference type="PROSITE" id="PS50850">
    <property type="entry name" value="MFS"/>
    <property type="match status" value="1"/>
</dbReference>
<dbReference type="PANTHER" id="PTHR43124:SF3">
    <property type="entry name" value="CHLORAMPHENICOL EFFLUX PUMP RV0191"/>
    <property type="match status" value="1"/>
</dbReference>
<feature type="transmembrane region" description="Helical" evidence="6">
    <location>
        <begin position="359"/>
        <end position="379"/>
    </location>
</feature>
<feature type="transmembrane region" description="Helical" evidence="6">
    <location>
        <begin position="165"/>
        <end position="186"/>
    </location>
</feature>
<dbReference type="Proteomes" id="UP000606115">
    <property type="component" value="Unassembled WGS sequence"/>
</dbReference>
<dbReference type="RefSeq" id="WP_229676940.1">
    <property type="nucleotide sequence ID" value="NZ_BMKX01000001.1"/>
</dbReference>
<evidence type="ECO:0000256" key="6">
    <source>
        <dbReference type="SAM" id="Phobius"/>
    </source>
</evidence>
<dbReference type="Gene3D" id="1.20.1250.20">
    <property type="entry name" value="MFS general substrate transporter like domains"/>
    <property type="match status" value="1"/>
</dbReference>
<organism evidence="8 9">
    <name type="scientific">Glutamicibacter ardleyensis</name>
    <dbReference type="NCBI Taxonomy" id="225894"/>
    <lineage>
        <taxon>Bacteria</taxon>
        <taxon>Bacillati</taxon>
        <taxon>Actinomycetota</taxon>
        <taxon>Actinomycetes</taxon>
        <taxon>Micrococcales</taxon>
        <taxon>Micrococcaceae</taxon>
        <taxon>Glutamicibacter</taxon>
    </lineage>
</organism>
<dbReference type="SUPFAM" id="SSF103473">
    <property type="entry name" value="MFS general substrate transporter"/>
    <property type="match status" value="1"/>
</dbReference>
<dbReference type="InterPro" id="IPR050189">
    <property type="entry name" value="MFS_Efflux_Transporters"/>
</dbReference>
<evidence type="ECO:0000256" key="4">
    <source>
        <dbReference type="ARBA" id="ARBA00022989"/>
    </source>
</evidence>
<keyword evidence="3 6" id="KW-0812">Transmembrane</keyword>
<protein>
    <submittedName>
        <fullName evidence="8">MFS transporter</fullName>
    </submittedName>
</protein>
<feature type="transmembrane region" description="Helical" evidence="6">
    <location>
        <begin position="295"/>
        <end position="317"/>
    </location>
</feature>
<dbReference type="InterPro" id="IPR011701">
    <property type="entry name" value="MFS"/>
</dbReference>
<comment type="caution">
    <text evidence="8">The sequence shown here is derived from an EMBL/GenBank/DDBJ whole genome shotgun (WGS) entry which is preliminary data.</text>
</comment>
<feature type="transmembrane region" description="Helical" evidence="6">
    <location>
        <begin position="207"/>
        <end position="228"/>
    </location>
</feature>
<evidence type="ECO:0000256" key="2">
    <source>
        <dbReference type="ARBA" id="ARBA00022475"/>
    </source>
</evidence>
<keyword evidence="9" id="KW-1185">Reference proteome</keyword>
<dbReference type="InterPro" id="IPR020846">
    <property type="entry name" value="MFS_dom"/>
</dbReference>
<evidence type="ECO:0000256" key="1">
    <source>
        <dbReference type="ARBA" id="ARBA00004651"/>
    </source>
</evidence>
<keyword evidence="5 6" id="KW-0472">Membrane</keyword>
<name>A0ABQ2DAK4_9MICC</name>
<evidence type="ECO:0000313" key="9">
    <source>
        <dbReference type="Proteomes" id="UP000606115"/>
    </source>
</evidence>
<dbReference type="Pfam" id="PF07690">
    <property type="entry name" value="MFS_1"/>
    <property type="match status" value="1"/>
</dbReference>
<evidence type="ECO:0000259" key="7">
    <source>
        <dbReference type="PROSITE" id="PS50850"/>
    </source>
</evidence>
<feature type="transmembrane region" description="Helical" evidence="6">
    <location>
        <begin position="138"/>
        <end position="159"/>
    </location>
</feature>
<feature type="transmembrane region" description="Helical" evidence="6">
    <location>
        <begin position="270"/>
        <end position="289"/>
    </location>
</feature>